<dbReference type="AlphaFoldDB" id="A0A0H3LLF2"/>
<dbReference type="Pfam" id="PF06892">
    <property type="entry name" value="Phage_CP76"/>
    <property type="match status" value="1"/>
</dbReference>
<name>A0A0H3LLF2_BORBR</name>
<evidence type="ECO:0000313" key="2">
    <source>
        <dbReference type="Proteomes" id="UP000001027"/>
    </source>
</evidence>
<dbReference type="SMR" id="A0A0H3LLF2"/>
<accession>A0A0H3LLF2</accession>
<dbReference type="KEGG" id="bbr:BB1679"/>
<dbReference type="HOGENOM" id="CLU_1560080_0_0_4"/>
<protein>
    <recommendedName>
        <fullName evidence="3">Phage protein</fullName>
    </recommendedName>
</protein>
<dbReference type="RefSeq" id="WP_010926239.1">
    <property type="nucleotide sequence ID" value="NC_002927.3"/>
</dbReference>
<dbReference type="EMBL" id="BX640442">
    <property type="protein sequence ID" value="CAE32176.1"/>
    <property type="molecule type" value="Genomic_DNA"/>
</dbReference>
<sequence length="176" mass="19229">MTCRYTQIDPHDALYNAVRRTPGGVEDLAAFLTARRGAAIHPETLRQRLRQVKGQSMSLPLAELATEWMLEKAGGDEYARDWIIALAIRHGVAASVLPPPLQHDDEVRAARDKVMEMSALNGLLSAVAIEALSDGEISEQDASAIVAECDKIIQKAQRLKRNVVRGAGVPSTESYQ</sequence>
<dbReference type="Proteomes" id="UP000001027">
    <property type="component" value="Chromosome"/>
</dbReference>
<evidence type="ECO:0000313" key="1">
    <source>
        <dbReference type="EMBL" id="CAE32176.1"/>
    </source>
</evidence>
<dbReference type="InterPro" id="IPR009679">
    <property type="entry name" value="Phage_186_CII-like"/>
</dbReference>
<organism evidence="1 2">
    <name type="scientific">Bordetella bronchiseptica (strain ATCC BAA-588 / NCTC 13252 / RB50)</name>
    <name type="common">Alcaligenes bronchisepticus</name>
    <dbReference type="NCBI Taxonomy" id="257310"/>
    <lineage>
        <taxon>Bacteria</taxon>
        <taxon>Pseudomonadati</taxon>
        <taxon>Pseudomonadota</taxon>
        <taxon>Betaproteobacteria</taxon>
        <taxon>Burkholderiales</taxon>
        <taxon>Alcaligenaceae</taxon>
        <taxon>Bordetella</taxon>
    </lineage>
</organism>
<dbReference type="GO" id="GO:0003677">
    <property type="term" value="F:DNA binding"/>
    <property type="evidence" value="ECO:0007669"/>
    <property type="project" value="InterPro"/>
</dbReference>
<reference evidence="1 2" key="1">
    <citation type="journal article" date="2003" name="Nat. Genet.">
        <title>Comparative analysis of the genome sequences of Bordetella pertussis, Bordetella parapertussis and Bordetella bronchiseptica.</title>
        <authorList>
            <person name="Parkhill J."/>
            <person name="Sebaihia M."/>
            <person name="Preston A."/>
            <person name="Murphy L.D."/>
            <person name="Thomson N.R."/>
            <person name="Harris D.E."/>
            <person name="Holden M.T.G."/>
            <person name="Churcher C.M."/>
            <person name="Bentley S.D."/>
            <person name="Mungall K.L."/>
            <person name="Cerdeno-Tarraga A.-M."/>
            <person name="Temple L."/>
            <person name="James K.D."/>
            <person name="Harris B."/>
            <person name="Quail M.A."/>
            <person name="Achtman M."/>
            <person name="Atkin R."/>
            <person name="Baker S."/>
            <person name="Basham D."/>
            <person name="Bason N."/>
            <person name="Cherevach I."/>
            <person name="Chillingworth T."/>
            <person name="Collins M."/>
            <person name="Cronin A."/>
            <person name="Davis P."/>
            <person name="Doggett J."/>
            <person name="Feltwell T."/>
            <person name="Goble A."/>
            <person name="Hamlin N."/>
            <person name="Hauser H."/>
            <person name="Holroyd S."/>
            <person name="Jagels K."/>
            <person name="Leather S."/>
            <person name="Moule S."/>
            <person name="Norberczak H."/>
            <person name="O'Neil S."/>
            <person name="Ormond D."/>
            <person name="Price C."/>
            <person name="Rabbinowitsch E."/>
            <person name="Rutter S."/>
            <person name="Sanders M."/>
            <person name="Saunders D."/>
            <person name="Seeger K."/>
            <person name="Sharp S."/>
            <person name="Simmonds M."/>
            <person name="Skelton J."/>
            <person name="Squares R."/>
            <person name="Squares S."/>
            <person name="Stevens K."/>
            <person name="Unwin L."/>
            <person name="Whitehead S."/>
            <person name="Barrell B.G."/>
            <person name="Maskell D.J."/>
        </authorList>
    </citation>
    <scope>NUCLEOTIDE SEQUENCE [LARGE SCALE GENOMIC DNA]</scope>
    <source>
        <strain evidence="1 2">ATCC BAA-588 / NCTC 13252 / RB50</strain>
    </source>
</reference>
<evidence type="ECO:0008006" key="3">
    <source>
        <dbReference type="Google" id="ProtNLM"/>
    </source>
</evidence>
<dbReference type="eggNOG" id="ENOG5033Z4A">
    <property type="taxonomic scope" value="Bacteria"/>
</dbReference>
<gene>
    <name evidence="1" type="ordered locus">BB1679</name>
</gene>
<proteinExistence type="predicted"/>